<evidence type="ECO:0000313" key="3">
    <source>
        <dbReference type="Proteomes" id="UP000229081"/>
    </source>
</evidence>
<dbReference type="Gene3D" id="3.30.750.24">
    <property type="entry name" value="STAS domain"/>
    <property type="match status" value="1"/>
</dbReference>
<dbReference type="AlphaFoldDB" id="A0A2K8MDW1"/>
<reference evidence="2 3" key="1">
    <citation type="submission" date="2017-11" db="EMBL/GenBank/DDBJ databases">
        <title>Complete genome sequence of Sphingomonas sp. Strain Cra20, a psychrotolerant potential plant growth promoting rhizobacteria.</title>
        <authorList>
            <person name="Luo Y."/>
        </authorList>
    </citation>
    <scope>NUCLEOTIDE SEQUENCE [LARGE SCALE GENOMIC DNA]</scope>
    <source>
        <strain evidence="2 3">Cra20</strain>
    </source>
</reference>
<dbReference type="Proteomes" id="UP000229081">
    <property type="component" value="Chromosome"/>
</dbReference>
<dbReference type="RefSeq" id="WP_100281852.1">
    <property type="nucleotide sequence ID" value="NZ_CP024923.1"/>
</dbReference>
<keyword evidence="3" id="KW-1185">Reference proteome</keyword>
<dbReference type="OrthoDB" id="7506676at2"/>
<dbReference type="Pfam" id="PF13466">
    <property type="entry name" value="STAS_2"/>
    <property type="match status" value="1"/>
</dbReference>
<dbReference type="InterPro" id="IPR036513">
    <property type="entry name" value="STAS_dom_sf"/>
</dbReference>
<feature type="domain" description="MlaB-like STAS" evidence="1">
    <location>
        <begin position="16"/>
        <end position="86"/>
    </location>
</feature>
<accession>A0A2K8MDW1</accession>
<evidence type="ECO:0000313" key="2">
    <source>
        <dbReference type="EMBL" id="ATY32043.1"/>
    </source>
</evidence>
<sequence length="106" mass="11292">MDSTLPLPEAADDRALRLPAHGTTVTAEDLRVRFVLAADLDDTIEVDASEVESVGQAVLQLLVAARNEAMANGQRFRIANPSQAFVNRVTSCRMAAAIGLETGDVL</sequence>
<protein>
    <recommendedName>
        <fullName evidence="1">MlaB-like STAS domain-containing protein</fullName>
    </recommendedName>
</protein>
<dbReference type="InterPro" id="IPR058548">
    <property type="entry name" value="MlaB-like_STAS"/>
</dbReference>
<gene>
    <name evidence="2" type="ORF">CVN68_08695</name>
</gene>
<evidence type="ECO:0000259" key="1">
    <source>
        <dbReference type="Pfam" id="PF13466"/>
    </source>
</evidence>
<organism evidence="2 3">
    <name type="scientific">Sphingomonas psychrotolerans</name>
    <dbReference type="NCBI Taxonomy" id="1327635"/>
    <lineage>
        <taxon>Bacteria</taxon>
        <taxon>Pseudomonadati</taxon>
        <taxon>Pseudomonadota</taxon>
        <taxon>Alphaproteobacteria</taxon>
        <taxon>Sphingomonadales</taxon>
        <taxon>Sphingomonadaceae</taxon>
        <taxon>Sphingomonas</taxon>
    </lineage>
</organism>
<dbReference type="SUPFAM" id="SSF52091">
    <property type="entry name" value="SpoIIaa-like"/>
    <property type="match status" value="1"/>
</dbReference>
<dbReference type="KEGG" id="sphc:CVN68_08695"/>
<proteinExistence type="predicted"/>
<dbReference type="EMBL" id="CP024923">
    <property type="protein sequence ID" value="ATY32043.1"/>
    <property type="molecule type" value="Genomic_DNA"/>
</dbReference>
<name>A0A2K8MDW1_9SPHN</name>